<dbReference type="EMBL" id="CP021109">
    <property type="protein sequence ID" value="ARP86702.1"/>
    <property type="molecule type" value="Genomic_DNA"/>
</dbReference>
<evidence type="ECO:0000256" key="1">
    <source>
        <dbReference type="ARBA" id="ARBA00006987"/>
    </source>
</evidence>
<dbReference type="SUPFAM" id="SSF53850">
    <property type="entry name" value="Periplasmic binding protein-like II"/>
    <property type="match status" value="1"/>
</dbReference>
<dbReference type="InterPro" id="IPR042100">
    <property type="entry name" value="Bug_dom1"/>
</dbReference>
<dbReference type="PROSITE" id="PS51318">
    <property type="entry name" value="TAT"/>
    <property type="match status" value="1"/>
</dbReference>
<evidence type="ECO:0000313" key="3">
    <source>
        <dbReference type="EMBL" id="ARP86702.1"/>
    </source>
</evidence>
<feature type="chain" id="PRO_5012416250" evidence="2">
    <location>
        <begin position="33"/>
        <end position="332"/>
    </location>
</feature>
<proteinExistence type="inferred from homology"/>
<dbReference type="OrthoDB" id="8678477at2"/>
<evidence type="ECO:0000313" key="4">
    <source>
        <dbReference type="Proteomes" id="UP000194139"/>
    </source>
</evidence>
<dbReference type="CDD" id="cd07012">
    <property type="entry name" value="PBP2_Bug_TTT"/>
    <property type="match status" value="1"/>
</dbReference>
<organism evidence="3 4">
    <name type="scientific">Bordetella genomosp. 9</name>
    <dbReference type="NCBI Taxonomy" id="1416803"/>
    <lineage>
        <taxon>Bacteria</taxon>
        <taxon>Pseudomonadati</taxon>
        <taxon>Pseudomonadota</taxon>
        <taxon>Betaproteobacteria</taxon>
        <taxon>Burkholderiales</taxon>
        <taxon>Alcaligenaceae</taxon>
        <taxon>Bordetella</taxon>
    </lineage>
</organism>
<dbReference type="InterPro" id="IPR005064">
    <property type="entry name" value="BUG"/>
</dbReference>
<dbReference type="PIRSF" id="PIRSF017082">
    <property type="entry name" value="YflP"/>
    <property type="match status" value="1"/>
</dbReference>
<dbReference type="PANTHER" id="PTHR42928">
    <property type="entry name" value="TRICARBOXYLATE-BINDING PROTEIN"/>
    <property type="match status" value="1"/>
</dbReference>
<dbReference type="InterPro" id="IPR006311">
    <property type="entry name" value="TAT_signal"/>
</dbReference>
<dbReference type="Gene3D" id="3.40.190.10">
    <property type="entry name" value="Periplasmic binding protein-like II"/>
    <property type="match status" value="1"/>
</dbReference>
<keyword evidence="4" id="KW-1185">Reference proteome</keyword>
<feature type="signal peptide" evidence="2">
    <location>
        <begin position="1"/>
        <end position="32"/>
    </location>
</feature>
<dbReference type="Proteomes" id="UP000194139">
    <property type="component" value="Chromosome"/>
</dbReference>
<keyword evidence="2" id="KW-0732">Signal</keyword>
<dbReference type="PANTHER" id="PTHR42928:SF5">
    <property type="entry name" value="BLR1237 PROTEIN"/>
    <property type="match status" value="1"/>
</dbReference>
<gene>
    <name evidence="3" type="ORF">CAL13_11130</name>
</gene>
<dbReference type="AlphaFoldDB" id="A0A1W6Z002"/>
<reference evidence="3 4" key="1">
    <citation type="submission" date="2017-05" db="EMBL/GenBank/DDBJ databases">
        <title>Complete and WGS of Bordetella genogroups.</title>
        <authorList>
            <person name="Spilker T."/>
            <person name="LiPuma J."/>
        </authorList>
    </citation>
    <scope>NUCLEOTIDE SEQUENCE [LARGE SCALE GENOMIC DNA]</scope>
    <source>
        <strain evidence="3 4">AU17164</strain>
    </source>
</reference>
<name>A0A1W6Z002_9BORD</name>
<comment type="similarity">
    <text evidence="1">Belongs to the UPF0065 (bug) family.</text>
</comment>
<accession>A0A1W6Z002</accession>
<dbReference type="Gene3D" id="3.40.190.150">
    <property type="entry name" value="Bordetella uptake gene, domain 1"/>
    <property type="match status" value="1"/>
</dbReference>
<protein>
    <submittedName>
        <fullName evidence="3">3-phosphoglycerate dehydrogenase</fullName>
    </submittedName>
</protein>
<dbReference type="RefSeq" id="WP_086057458.1">
    <property type="nucleotide sequence ID" value="NZ_CP021109.1"/>
</dbReference>
<sequence>MKQSHTRRGFCRAAAGAALMAATLGLAAHAQAAGYPERPINMIVSYGPGGGTDLVARMMAPFLQKYLGNDAHIIVLNRPGAGGAIGFGEIARAQPDGYTIGFINTPNLLTIPIERKTPFTWKQFDLLGNLIDDPGSFAVLNSSPIKSLADLADYAKAHPGAVTVGTTGAGSDDHLAMLRFERATGVKLSHIPYKGAGEVRQAVSSGEIMVGAINVGEVLQYQKGGTPVRFLGQMADTRSPALPDVPTFKEQGYDVVLASLRGLAAPKGLPPDVREKLVAAVARTVQDPEFQAKARDLFAPLRYLPPQEYAKELEAGEASFQALWKVAPWAEK</sequence>
<dbReference type="Pfam" id="PF03401">
    <property type="entry name" value="TctC"/>
    <property type="match status" value="1"/>
</dbReference>
<evidence type="ECO:0000256" key="2">
    <source>
        <dbReference type="SAM" id="SignalP"/>
    </source>
</evidence>